<accession>A0A1G4K2E9</accession>
<evidence type="ECO:0000256" key="4">
    <source>
        <dbReference type="ARBA" id="ARBA00023242"/>
    </source>
</evidence>
<evidence type="ECO:0000256" key="5">
    <source>
        <dbReference type="RuleBase" id="RU364132"/>
    </source>
</evidence>
<keyword evidence="4 5" id="KW-0539">Nucleus</keyword>
<comment type="subcellular location">
    <subcellularLocation>
        <location evidence="1 5">Nucleus</location>
    </subcellularLocation>
</comment>
<dbReference type="EMBL" id="LT598461">
    <property type="protein sequence ID" value="SCU97798.1"/>
    <property type="molecule type" value="Genomic_DNA"/>
</dbReference>
<gene>
    <name evidence="6" type="ORF">LADA_0H08350G</name>
</gene>
<organism evidence="6 7">
    <name type="scientific">Lachancea dasiensis</name>
    <dbReference type="NCBI Taxonomy" id="1072105"/>
    <lineage>
        <taxon>Eukaryota</taxon>
        <taxon>Fungi</taxon>
        <taxon>Dikarya</taxon>
        <taxon>Ascomycota</taxon>
        <taxon>Saccharomycotina</taxon>
        <taxon>Saccharomycetes</taxon>
        <taxon>Saccharomycetales</taxon>
        <taxon>Saccharomycetaceae</taxon>
        <taxon>Lachancea</taxon>
    </lineage>
</organism>
<evidence type="ECO:0000256" key="1">
    <source>
        <dbReference type="ARBA" id="ARBA00004123"/>
    </source>
</evidence>
<dbReference type="STRING" id="1266660.A0A1G4K2E9"/>
<protein>
    <recommendedName>
        <fullName evidence="5">Ribosome biogenesis regulatory protein</fullName>
    </recommendedName>
</protein>
<dbReference type="Proteomes" id="UP000190274">
    <property type="component" value="Chromosome H"/>
</dbReference>
<evidence type="ECO:0000256" key="2">
    <source>
        <dbReference type="ARBA" id="ARBA00010077"/>
    </source>
</evidence>
<keyword evidence="7" id="KW-1185">Reference proteome</keyword>
<proteinExistence type="inferred from homology"/>
<dbReference type="InterPro" id="IPR007023">
    <property type="entry name" value="Ribosom_reg"/>
</dbReference>
<dbReference type="GO" id="GO:0005730">
    <property type="term" value="C:nucleolus"/>
    <property type="evidence" value="ECO:0007669"/>
    <property type="project" value="EnsemblFungi"/>
</dbReference>
<comment type="function">
    <text evidence="5">Involved in ribosomal large subunit assembly.</text>
</comment>
<dbReference type="Pfam" id="PF04939">
    <property type="entry name" value="RRS1"/>
    <property type="match status" value="1"/>
</dbReference>
<dbReference type="GO" id="GO:0000055">
    <property type="term" value="P:ribosomal large subunit export from nucleus"/>
    <property type="evidence" value="ECO:0007669"/>
    <property type="project" value="EnsemblFungi"/>
</dbReference>
<dbReference type="GO" id="GO:0042273">
    <property type="term" value="P:ribosomal large subunit biogenesis"/>
    <property type="evidence" value="ECO:0007669"/>
    <property type="project" value="EnsemblFungi"/>
</dbReference>
<dbReference type="GO" id="GO:0034399">
    <property type="term" value="C:nuclear periphery"/>
    <property type="evidence" value="ECO:0007669"/>
    <property type="project" value="EnsemblFungi"/>
</dbReference>
<dbReference type="GO" id="GO:0000447">
    <property type="term" value="P:endonucleolytic cleavage in ITS1 to separate SSU-rRNA from 5.8S rRNA and LSU-rRNA from tricistronic rRNA transcript (SSU-rRNA, 5.8S rRNA, LSU-rRNA)"/>
    <property type="evidence" value="ECO:0007669"/>
    <property type="project" value="EnsemblFungi"/>
</dbReference>
<keyword evidence="3 5" id="KW-0690">Ribosome biogenesis</keyword>
<dbReference type="AlphaFoldDB" id="A0A1G4K2E9"/>
<dbReference type="OrthoDB" id="28455at2759"/>
<sequence>MSSVGEEKKSLPVTVEKAIPVTYDLGNLAVFDSNILDRNDLDSSNGKRESHIRDLTRDNVQLMINQILSLPMKNTTEGAGSSTGQSASMTLVRLPDPITELPREKPLPKPKAPTKWEQFAAKKGIKPKEKSGKMIYDEEAGQWVPKWGFNGANKKLDSQWLVEVDDQPKKAGDELIDPRTLSRADRKKIIKKNELQHKRNLKGAK</sequence>
<name>A0A1G4K2E9_9SACH</name>
<evidence type="ECO:0000256" key="3">
    <source>
        <dbReference type="ARBA" id="ARBA00022517"/>
    </source>
</evidence>
<evidence type="ECO:0000313" key="6">
    <source>
        <dbReference type="EMBL" id="SCU97798.1"/>
    </source>
</evidence>
<evidence type="ECO:0000313" key="7">
    <source>
        <dbReference type="Proteomes" id="UP000190274"/>
    </source>
</evidence>
<reference evidence="6 7" key="1">
    <citation type="submission" date="2016-03" db="EMBL/GenBank/DDBJ databases">
        <authorList>
            <person name="Devillers H."/>
        </authorList>
    </citation>
    <scope>NUCLEOTIDE SEQUENCE [LARGE SCALE GENOMIC DNA]</scope>
    <source>
        <strain evidence="6">CBS 10888</strain>
    </source>
</reference>
<dbReference type="GO" id="GO:0030687">
    <property type="term" value="C:preribosome, large subunit precursor"/>
    <property type="evidence" value="ECO:0007669"/>
    <property type="project" value="EnsemblFungi"/>
</dbReference>
<dbReference type="GO" id="GO:0005654">
    <property type="term" value="C:nucleoplasm"/>
    <property type="evidence" value="ECO:0007669"/>
    <property type="project" value="EnsemblFungi"/>
</dbReference>
<comment type="similarity">
    <text evidence="2 5">Belongs to the RRS1 family.</text>
</comment>